<protein>
    <submittedName>
        <fullName evidence="1">Uncharacterized protein</fullName>
    </submittedName>
</protein>
<dbReference type="SUPFAM" id="SSF57184">
    <property type="entry name" value="Growth factor receptor domain"/>
    <property type="match status" value="1"/>
</dbReference>
<reference evidence="1 2" key="1">
    <citation type="journal article" date="2015" name="Nature">
        <title>rRNA introns, odd ribosomes, and small enigmatic genomes across a large radiation of phyla.</title>
        <authorList>
            <person name="Brown C.T."/>
            <person name="Hug L.A."/>
            <person name="Thomas B.C."/>
            <person name="Sharon I."/>
            <person name="Castelle C.J."/>
            <person name="Singh A."/>
            <person name="Wilkins M.J."/>
            <person name="Williams K.H."/>
            <person name="Banfield J.F."/>
        </authorList>
    </citation>
    <scope>NUCLEOTIDE SEQUENCE [LARGE SCALE GENOMIC DNA]</scope>
</reference>
<dbReference type="Proteomes" id="UP000034740">
    <property type="component" value="Unassembled WGS sequence"/>
</dbReference>
<organism evidence="1 2">
    <name type="scientific">Candidatus Adlerbacteria bacterium GW2011_GWA1_54_10</name>
    <dbReference type="NCBI Taxonomy" id="1618605"/>
    <lineage>
        <taxon>Bacteria</taxon>
        <taxon>Candidatus Adleribacteriota</taxon>
    </lineage>
</organism>
<evidence type="ECO:0000313" key="2">
    <source>
        <dbReference type="Proteomes" id="UP000034740"/>
    </source>
</evidence>
<comment type="caution">
    <text evidence="1">The sequence shown here is derived from an EMBL/GenBank/DDBJ whole genome shotgun (WGS) entry which is preliminary data.</text>
</comment>
<evidence type="ECO:0000313" key="1">
    <source>
        <dbReference type="EMBL" id="KKW35805.1"/>
    </source>
</evidence>
<gene>
    <name evidence="1" type="ORF">UY83_C0003G0090</name>
</gene>
<dbReference type="InterPro" id="IPR009030">
    <property type="entry name" value="Growth_fac_rcpt_cys_sf"/>
</dbReference>
<sequence>MKIGVCWSFSIGSSVSVPGCGRKKEKYGPGKPINAEAAPHATYTARAIKIPAAIFPALLIAVSVHLSKMRDTSLSTMLAPPPDSECILKTADSFMNLSPESLRTLSGLCASAAVLVGITVLISGDRPFTMVPPVMPPAMQNSANAFAPAQLVASQTQTAGWFSDFFGGNNLTVYVWPSATSPVVQGQNTTLTWQALNADYCTYYGAPPGGTYYTPNYTPISVSVGPIDQDVTLLVYCVNTGPWNTGYGSGSASVHIVCPDGYTSSYETIPTDDWGGGEWGPSQILTCTPPAEPSLQLWPDNSNLPYNGSTGVHWRTQNAGNCHVAGPGTDWGGANGDQSTPALAQYTTYTLSCDNGSQSIGINVAPPPGAPNATIGADSTNIYVGQSVGIHADFAAGSGDSMNGSAINQPANISVTNTNPDSHKDYTFTPASPGAYVFTAWVLTPLYAWNSYASIVVNVSEVPSCGNGLDINVYPSCSCPSGQVQNGSFCEPPPSCQNGLDINSYPSCTCPSGQYQNGNSCSAITAPTAIISSDSPTIHVGESTTIHANFQIGQGDSFTGTNIDQPEGHGVGTGGTATQQTYTFAPTAGGDYTFYARAATANYGWQSYANATVHVISVPPVCTGNYCDIIVDPVEPVLPGTPVTVQWTCNPLSYSSSEGGGFSTGGALQGSTFANPIANTTYVLNCVAPGGSRTLASAVVTVLQPNLNISADPPRVQSGNSSTITWSATNVNANSCAVTSNPAGFSRSGLSDSGIASITSQTVFTLRCMVPAGPVSKTTTVTLVPSYEEI</sequence>
<proteinExistence type="predicted"/>
<dbReference type="AlphaFoldDB" id="A0A0G1XY23"/>
<name>A0A0G1XY23_9BACT</name>
<dbReference type="EMBL" id="LCRO01000003">
    <property type="protein sequence ID" value="KKW35805.1"/>
    <property type="molecule type" value="Genomic_DNA"/>
</dbReference>
<accession>A0A0G1XY23</accession>